<feature type="active site" evidence="4">
    <location>
        <position position="209"/>
    </location>
</feature>
<evidence type="ECO:0000256" key="1">
    <source>
        <dbReference type="ARBA" id="ARBA00009986"/>
    </source>
</evidence>
<evidence type="ECO:0000259" key="6">
    <source>
        <dbReference type="Pfam" id="PF00171"/>
    </source>
</evidence>
<dbReference type="InterPro" id="IPR016160">
    <property type="entry name" value="Ald_DH_CS_CYS"/>
</dbReference>
<dbReference type="PANTHER" id="PTHR43570:SF16">
    <property type="entry name" value="ALDEHYDE DEHYDROGENASE TYPE III, ISOFORM Q"/>
    <property type="match status" value="1"/>
</dbReference>
<dbReference type="InterPro" id="IPR029510">
    <property type="entry name" value="Ald_DH_CS_GLU"/>
</dbReference>
<name>A0ABT1ML92_9BACT</name>
<evidence type="ECO:0000313" key="7">
    <source>
        <dbReference type="EMBL" id="MCP9612036.1"/>
    </source>
</evidence>
<protein>
    <recommendedName>
        <fullName evidence="3">Aldehyde dehydrogenase</fullName>
    </recommendedName>
</protein>
<dbReference type="InterPro" id="IPR015590">
    <property type="entry name" value="Aldehyde_DH_dom"/>
</dbReference>
<dbReference type="InterPro" id="IPR016163">
    <property type="entry name" value="Ald_DH_C"/>
</dbReference>
<feature type="domain" description="Aldehyde dehydrogenase" evidence="6">
    <location>
        <begin position="17"/>
        <end position="424"/>
    </location>
</feature>
<comment type="caution">
    <text evidence="7">The sequence shown here is derived from an EMBL/GenBank/DDBJ whole genome shotgun (WGS) entry which is preliminary data.</text>
</comment>
<dbReference type="InterPro" id="IPR012394">
    <property type="entry name" value="Aldehyde_DH_NAD(P)"/>
</dbReference>
<sequence>MDNECLIDRQRSFFNNGKTRNISRRIESLSILYNTIVKYRKEIGDALRTDLGKSEFESYISETGFVLQEIRHTLKHLKKWAKPQKVKTPLILFGSKSEIQYIPYGVVLILSPWNYPFQLSMTPLVGAIAAGNTVILKPSPDSPRTNIILKRIISECFSPDYVDCIEADKRETDLLLKNRFDYIFYTGGPSFGKKVAEAASANLTPVTLELGGKSPCIVDWDVDIEVAARRIVWGKFLNCGQTCVAPDYIWVHRNVKEKLIDCLISEIKRQYGENPLSNSDYPHIVNIQRFYHLLLLLKQGKIEWGGNYVEDKLYIAPTILSEISTQSRVMDEEIFGPILPVLEYNNINDCIEFIQNGEKPLALYVFTRNKKTADKVLSETSSGGACINDVISHLVNTNLPFGGIGNSGMGSYHGIHSFRLFSHARGVVSTSTKINPGIKFAPYAQKLKWLKMLMK</sequence>
<organism evidence="7 8">
    <name type="scientific">Coprobacter tertius</name>
    <dbReference type="NCBI Taxonomy" id="2944915"/>
    <lineage>
        <taxon>Bacteria</taxon>
        <taxon>Pseudomonadati</taxon>
        <taxon>Bacteroidota</taxon>
        <taxon>Bacteroidia</taxon>
        <taxon>Bacteroidales</taxon>
        <taxon>Barnesiellaceae</taxon>
        <taxon>Coprobacter</taxon>
    </lineage>
</organism>
<dbReference type="Pfam" id="PF00171">
    <property type="entry name" value="Aldedh"/>
    <property type="match status" value="1"/>
</dbReference>
<evidence type="ECO:0000256" key="2">
    <source>
        <dbReference type="ARBA" id="ARBA00023002"/>
    </source>
</evidence>
<dbReference type="Gene3D" id="3.40.309.10">
    <property type="entry name" value="Aldehyde Dehydrogenase, Chain A, domain 2"/>
    <property type="match status" value="1"/>
</dbReference>
<dbReference type="CDD" id="cd07136">
    <property type="entry name" value="ALDH_YwdH-P39616"/>
    <property type="match status" value="1"/>
</dbReference>
<dbReference type="RefSeq" id="WP_255027259.1">
    <property type="nucleotide sequence ID" value="NZ_JANDHW010000006.1"/>
</dbReference>
<dbReference type="PIRSF" id="PIRSF036492">
    <property type="entry name" value="ALDH"/>
    <property type="match status" value="1"/>
</dbReference>
<dbReference type="InterPro" id="IPR016161">
    <property type="entry name" value="Ald_DH/histidinol_DH"/>
</dbReference>
<accession>A0ABT1ML92</accession>
<evidence type="ECO:0000313" key="8">
    <source>
        <dbReference type="Proteomes" id="UP001205603"/>
    </source>
</evidence>
<dbReference type="EMBL" id="JANDHW010000006">
    <property type="protein sequence ID" value="MCP9612036.1"/>
    <property type="molecule type" value="Genomic_DNA"/>
</dbReference>
<proteinExistence type="inferred from homology"/>
<dbReference type="InterPro" id="IPR016162">
    <property type="entry name" value="Ald_DH_N"/>
</dbReference>
<comment type="similarity">
    <text evidence="1 3 5">Belongs to the aldehyde dehydrogenase family.</text>
</comment>
<dbReference type="Proteomes" id="UP001205603">
    <property type="component" value="Unassembled WGS sequence"/>
</dbReference>
<evidence type="ECO:0000256" key="5">
    <source>
        <dbReference type="RuleBase" id="RU003345"/>
    </source>
</evidence>
<dbReference type="PROSITE" id="PS00070">
    <property type="entry name" value="ALDEHYDE_DEHYDR_CYS"/>
    <property type="match status" value="1"/>
</dbReference>
<reference evidence="7 8" key="1">
    <citation type="submission" date="2022-07" db="EMBL/GenBank/DDBJ databases">
        <title>Fecal culturing of patients with breast cancer.</title>
        <authorList>
            <person name="Teng N.M.Y."/>
            <person name="Kiu R."/>
            <person name="Evans R."/>
            <person name="Baker D.J."/>
            <person name="Zenner C."/>
            <person name="Robinson S.D."/>
            <person name="Hall L.J."/>
        </authorList>
    </citation>
    <scope>NUCLEOTIDE SEQUENCE [LARGE SCALE GENOMIC DNA]</scope>
    <source>
        <strain evidence="7 8">LH1063</strain>
    </source>
</reference>
<evidence type="ECO:0000256" key="3">
    <source>
        <dbReference type="PIRNR" id="PIRNR036492"/>
    </source>
</evidence>
<dbReference type="SUPFAM" id="SSF53720">
    <property type="entry name" value="ALDH-like"/>
    <property type="match status" value="1"/>
</dbReference>
<keyword evidence="2 3" id="KW-0560">Oxidoreductase</keyword>
<gene>
    <name evidence="7" type="ORF">NMU02_08030</name>
</gene>
<dbReference type="PANTHER" id="PTHR43570">
    <property type="entry name" value="ALDEHYDE DEHYDROGENASE"/>
    <property type="match status" value="1"/>
</dbReference>
<dbReference type="Gene3D" id="3.40.605.10">
    <property type="entry name" value="Aldehyde Dehydrogenase, Chain A, domain 1"/>
    <property type="match status" value="1"/>
</dbReference>
<dbReference type="PROSITE" id="PS00687">
    <property type="entry name" value="ALDEHYDE_DEHYDR_GLU"/>
    <property type="match status" value="1"/>
</dbReference>
<keyword evidence="8" id="KW-1185">Reference proteome</keyword>
<evidence type="ECO:0000256" key="4">
    <source>
        <dbReference type="PROSITE-ProRule" id="PRU10007"/>
    </source>
</evidence>